<sequence length="225" mass="26000">MGGIINAGFQKTCLICQEIVGLEFSNECQCEKKNSHCKYCQSSDIDKKNCSCQKEKQLSELEAKIVQSKKGETELEESFEKQRLGLESVRKKAIKSRKGEKNNDRLQIERNNLQQMKGFRQRTLTNGTSNEQIKPNLKYLIDRGGYGELQEVAVKKLYLPIHIASESDIKVIKKEIEILKDLRNRYIIQYYGVYSDDQGFLIIMDYAENGTLTKFVNDNKNKEHD</sequence>
<organism evidence="2 3">
    <name type="scientific">Funneliformis geosporum</name>
    <dbReference type="NCBI Taxonomy" id="1117311"/>
    <lineage>
        <taxon>Eukaryota</taxon>
        <taxon>Fungi</taxon>
        <taxon>Fungi incertae sedis</taxon>
        <taxon>Mucoromycota</taxon>
        <taxon>Glomeromycotina</taxon>
        <taxon>Glomeromycetes</taxon>
        <taxon>Glomerales</taxon>
        <taxon>Glomeraceae</taxon>
        <taxon>Funneliformis</taxon>
    </lineage>
</organism>
<feature type="domain" description="Protein kinase" evidence="1">
    <location>
        <begin position="118"/>
        <end position="225"/>
    </location>
</feature>
<dbReference type="Pfam" id="PF07714">
    <property type="entry name" value="PK_Tyr_Ser-Thr"/>
    <property type="match status" value="1"/>
</dbReference>
<protein>
    <submittedName>
        <fullName evidence="2">18996_t:CDS:1</fullName>
    </submittedName>
</protein>
<dbReference type="AlphaFoldDB" id="A0A9W4SDQ6"/>
<accession>A0A9W4SDQ6</accession>
<gene>
    <name evidence="2" type="ORF">FWILDA_LOCUS1637</name>
</gene>
<name>A0A9W4SDQ6_9GLOM</name>
<comment type="caution">
    <text evidence="2">The sequence shown here is derived from an EMBL/GenBank/DDBJ whole genome shotgun (WGS) entry which is preliminary data.</text>
</comment>
<evidence type="ECO:0000259" key="1">
    <source>
        <dbReference type="PROSITE" id="PS50011"/>
    </source>
</evidence>
<dbReference type="GO" id="GO:0005524">
    <property type="term" value="F:ATP binding"/>
    <property type="evidence" value="ECO:0007669"/>
    <property type="project" value="InterPro"/>
</dbReference>
<evidence type="ECO:0000313" key="3">
    <source>
        <dbReference type="Proteomes" id="UP001153678"/>
    </source>
</evidence>
<dbReference type="InterPro" id="IPR000719">
    <property type="entry name" value="Prot_kinase_dom"/>
</dbReference>
<dbReference type="GO" id="GO:0004672">
    <property type="term" value="F:protein kinase activity"/>
    <property type="evidence" value="ECO:0007669"/>
    <property type="project" value="InterPro"/>
</dbReference>
<dbReference type="InterPro" id="IPR011009">
    <property type="entry name" value="Kinase-like_dom_sf"/>
</dbReference>
<dbReference type="InterPro" id="IPR001245">
    <property type="entry name" value="Ser-Thr/Tyr_kinase_cat_dom"/>
</dbReference>
<evidence type="ECO:0000313" key="2">
    <source>
        <dbReference type="EMBL" id="CAI2164576.1"/>
    </source>
</evidence>
<dbReference type="PROSITE" id="PS50011">
    <property type="entry name" value="PROTEIN_KINASE_DOM"/>
    <property type="match status" value="1"/>
</dbReference>
<keyword evidence="3" id="KW-1185">Reference proteome</keyword>
<dbReference type="Proteomes" id="UP001153678">
    <property type="component" value="Unassembled WGS sequence"/>
</dbReference>
<dbReference type="Gene3D" id="1.10.510.10">
    <property type="entry name" value="Transferase(Phosphotransferase) domain 1"/>
    <property type="match status" value="1"/>
</dbReference>
<dbReference type="SUPFAM" id="SSF56112">
    <property type="entry name" value="Protein kinase-like (PK-like)"/>
    <property type="match status" value="1"/>
</dbReference>
<reference evidence="2" key="1">
    <citation type="submission" date="2022-08" db="EMBL/GenBank/DDBJ databases">
        <authorList>
            <person name="Kallberg Y."/>
            <person name="Tangrot J."/>
            <person name="Rosling A."/>
        </authorList>
    </citation>
    <scope>NUCLEOTIDE SEQUENCE</scope>
    <source>
        <strain evidence="2">Wild A</strain>
    </source>
</reference>
<proteinExistence type="predicted"/>
<dbReference type="EMBL" id="CAMKVN010000165">
    <property type="protein sequence ID" value="CAI2164576.1"/>
    <property type="molecule type" value="Genomic_DNA"/>
</dbReference>